<accession>A0A9Q8X0W8</accession>
<keyword evidence="3" id="KW-1185">Reference proteome</keyword>
<protein>
    <recommendedName>
        <fullName evidence="4">DUF3718 domain-containing protein</fullName>
    </recommendedName>
</protein>
<dbReference type="Proteomes" id="UP001056381">
    <property type="component" value="Chromosome"/>
</dbReference>
<feature type="chain" id="PRO_5040330543" description="DUF3718 domain-containing protein" evidence="1">
    <location>
        <begin position="20"/>
        <end position="104"/>
    </location>
</feature>
<name>A0A9Q8X0W8_9GAMM</name>
<organism evidence="2 3">
    <name type="scientific">SAR86 cluster bacterium</name>
    <dbReference type="NCBI Taxonomy" id="2030880"/>
    <lineage>
        <taxon>Bacteria</taxon>
        <taxon>Pseudomonadati</taxon>
        <taxon>Pseudomonadota</taxon>
        <taxon>Gammaproteobacteria</taxon>
        <taxon>SAR86 cluster</taxon>
    </lineage>
</organism>
<gene>
    <name evidence="2" type="ORF">M9B40_04025</name>
</gene>
<reference evidence="2" key="1">
    <citation type="submission" date="2022-05" db="EMBL/GenBank/DDBJ databases">
        <title>Single-amplified genomics reveal most streamlined microbe among free-living bacteria.</title>
        <authorList>
            <person name="Roda-Garcia J."/>
            <person name="Haro-Moreno J.M."/>
            <person name="Rodriguez-Valera F."/>
            <person name="Almagro-Moreno S."/>
            <person name="Lopez-Perez M."/>
        </authorList>
    </citation>
    <scope>NUCLEOTIDE SEQUENCE</scope>
    <source>
        <strain evidence="2">TMED112-D2-2</strain>
    </source>
</reference>
<evidence type="ECO:0008006" key="4">
    <source>
        <dbReference type="Google" id="ProtNLM"/>
    </source>
</evidence>
<dbReference type="EMBL" id="CP097966">
    <property type="protein sequence ID" value="URQ62899.1"/>
    <property type="molecule type" value="Genomic_DNA"/>
</dbReference>
<evidence type="ECO:0000313" key="2">
    <source>
        <dbReference type="EMBL" id="URQ62899.1"/>
    </source>
</evidence>
<proteinExistence type="predicted"/>
<feature type="signal peptide" evidence="1">
    <location>
        <begin position="1"/>
        <end position="19"/>
    </location>
</feature>
<dbReference type="AlphaFoldDB" id="A0A9Q8X0W8"/>
<evidence type="ECO:0000313" key="3">
    <source>
        <dbReference type="Proteomes" id="UP001056381"/>
    </source>
</evidence>
<evidence type="ECO:0000256" key="1">
    <source>
        <dbReference type="SAM" id="SignalP"/>
    </source>
</evidence>
<sequence length="104" mass="11640">MKKLFFTLLVIATSMISFADDHKEKKDVDMKKIKSELGYWEAKDCKAVSDAAGLMLYLSYQSLEDSDKVKKEGNKRRADELASEGVVLAQLAADYATTFSAFCK</sequence>
<keyword evidence="1" id="KW-0732">Signal</keyword>